<feature type="compositionally biased region" description="Basic residues" evidence="1">
    <location>
        <begin position="1"/>
        <end position="15"/>
    </location>
</feature>
<protein>
    <submittedName>
        <fullName evidence="3">Uncharacterized protein</fullName>
    </submittedName>
</protein>
<feature type="region of interest" description="Disordered" evidence="1">
    <location>
        <begin position="1"/>
        <end position="101"/>
    </location>
</feature>
<evidence type="ECO:0000313" key="3">
    <source>
        <dbReference type="WBParaSite" id="PSAMB.scaffold644size44715.g7715.t1"/>
    </source>
</evidence>
<accession>A0A914X8B5</accession>
<evidence type="ECO:0000256" key="1">
    <source>
        <dbReference type="SAM" id="MobiDB-lite"/>
    </source>
</evidence>
<feature type="compositionally biased region" description="Basic and acidic residues" evidence="1">
    <location>
        <begin position="71"/>
        <end position="81"/>
    </location>
</feature>
<name>A0A914X8B5_9BILA</name>
<proteinExistence type="predicted"/>
<dbReference type="WBParaSite" id="PSAMB.scaffold644size44715.g7715.t1">
    <property type="protein sequence ID" value="PSAMB.scaffold644size44715.g7715.t1"/>
    <property type="gene ID" value="PSAMB.scaffold644size44715.g7715"/>
</dbReference>
<keyword evidence="2" id="KW-1185">Reference proteome</keyword>
<evidence type="ECO:0000313" key="2">
    <source>
        <dbReference type="Proteomes" id="UP000887566"/>
    </source>
</evidence>
<sequence length="101" mass="11280">MPNPHPRTRRSCIMRRSRDQGRTAGQRVGGGTHVHRRRERTTSGPRLAGPRGLKGSAREGRRGRRPVQVSEKMRGEGEGRWVRNGSSKQRARPADEYGAVG</sequence>
<dbReference type="AlphaFoldDB" id="A0A914X8B5"/>
<organism evidence="2 3">
    <name type="scientific">Plectus sambesii</name>
    <dbReference type="NCBI Taxonomy" id="2011161"/>
    <lineage>
        <taxon>Eukaryota</taxon>
        <taxon>Metazoa</taxon>
        <taxon>Ecdysozoa</taxon>
        <taxon>Nematoda</taxon>
        <taxon>Chromadorea</taxon>
        <taxon>Plectida</taxon>
        <taxon>Plectina</taxon>
        <taxon>Plectoidea</taxon>
        <taxon>Plectidae</taxon>
        <taxon>Plectus</taxon>
    </lineage>
</organism>
<reference evidence="3" key="1">
    <citation type="submission" date="2022-11" db="UniProtKB">
        <authorList>
            <consortium name="WormBaseParasite"/>
        </authorList>
    </citation>
    <scope>IDENTIFICATION</scope>
</reference>
<dbReference type="Proteomes" id="UP000887566">
    <property type="component" value="Unplaced"/>
</dbReference>